<evidence type="ECO:0000256" key="7">
    <source>
        <dbReference type="ARBA" id="ARBA00023235"/>
    </source>
</evidence>
<organism evidence="11 12">
    <name type="scientific">Paracandidimonas soli</name>
    <dbReference type="NCBI Taxonomy" id="1917182"/>
    <lineage>
        <taxon>Bacteria</taxon>
        <taxon>Pseudomonadati</taxon>
        <taxon>Pseudomonadota</taxon>
        <taxon>Betaproteobacteria</taxon>
        <taxon>Burkholderiales</taxon>
        <taxon>Alcaligenaceae</taxon>
        <taxon>Paracandidimonas</taxon>
    </lineage>
</organism>
<dbReference type="InterPro" id="IPR001653">
    <property type="entry name" value="DAP_epimerase_DapF"/>
</dbReference>
<dbReference type="Proteomes" id="UP000294692">
    <property type="component" value="Unassembled WGS sequence"/>
</dbReference>
<feature type="binding site" evidence="9">
    <location>
        <position position="209"/>
    </location>
    <ligand>
        <name>substrate</name>
    </ligand>
</feature>
<evidence type="ECO:0000256" key="4">
    <source>
        <dbReference type="ARBA" id="ARBA00022490"/>
    </source>
</evidence>
<dbReference type="GO" id="GO:0009089">
    <property type="term" value="P:lysine biosynthetic process via diaminopimelate"/>
    <property type="evidence" value="ECO:0007669"/>
    <property type="project" value="UniProtKB-UniRule"/>
</dbReference>
<comment type="subunit">
    <text evidence="9">Homodimer.</text>
</comment>
<keyword evidence="6 9" id="KW-0457">Lysine biosynthesis</keyword>
<dbReference type="FunFam" id="3.10.310.10:FF:000001">
    <property type="entry name" value="Diaminopimelate epimerase"/>
    <property type="match status" value="1"/>
</dbReference>
<accession>A0A4R3VGT5</accession>
<feature type="site" description="Could be important to modulate the pK values of the two catalytic cysteine residues" evidence="9">
    <location>
        <position position="178"/>
    </location>
</feature>
<evidence type="ECO:0000313" key="11">
    <source>
        <dbReference type="EMBL" id="TCV02929.1"/>
    </source>
</evidence>
<dbReference type="PANTHER" id="PTHR31689">
    <property type="entry name" value="DIAMINOPIMELATE EPIMERASE, CHLOROPLASTIC"/>
    <property type="match status" value="1"/>
</dbReference>
<comment type="subcellular location">
    <subcellularLocation>
        <location evidence="9">Cytoplasm</location>
    </subcellularLocation>
</comment>
<reference evidence="11 12" key="1">
    <citation type="submission" date="2019-03" db="EMBL/GenBank/DDBJ databases">
        <title>Genomic Encyclopedia of Type Strains, Phase IV (KMG-IV): sequencing the most valuable type-strain genomes for metagenomic binning, comparative biology and taxonomic classification.</title>
        <authorList>
            <person name="Goeker M."/>
        </authorList>
    </citation>
    <scope>NUCLEOTIDE SEQUENCE [LARGE SCALE GENOMIC DNA]</scope>
    <source>
        <strain evidence="11 12">DSM 100048</strain>
    </source>
</reference>
<feature type="binding site" evidence="9">
    <location>
        <position position="176"/>
    </location>
    <ligand>
        <name>substrate</name>
    </ligand>
</feature>
<proteinExistence type="inferred from homology"/>
<evidence type="ECO:0000256" key="1">
    <source>
        <dbReference type="ARBA" id="ARBA00005196"/>
    </source>
</evidence>
<evidence type="ECO:0000256" key="2">
    <source>
        <dbReference type="ARBA" id="ARBA00010219"/>
    </source>
</evidence>
<dbReference type="PANTHER" id="PTHR31689:SF0">
    <property type="entry name" value="DIAMINOPIMELATE EPIMERASE"/>
    <property type="match status" value="1"/>
</dbReference>
<dbReference type="SUPFAM" id="SSF54506">
    <property type="entry name" value="Diaminopimelate epimerase-like"/>
    <property type="match status" value="2"/>
</dbReference>
<dbReference type="UniPathway" id="UPA00034">
    <property type="reaction ID" value="UER00025"/>
</dbReference>
<keyword evidence="5 9" id="KW-0028">Amino-acid biosynthesis</keyword>
<gene>
    <name evidence="9" type="primary">dapF</name>
    <name evidence="11" type="ORF">EV686_101388</name>
</gene>
<dbReference type="GO" id="GO:0005829">
    <property type="term" value="C:cytosol"/>
    <property type="evidence" value="ECO:0007669"/>
    <property type="project" value="TreeGrafter"/>
</dbReference>
<feature type="active site" evidence="10">
    <location>
        <position position="84"/>
    </location>
</feature>
<feature type="active site" description="Proton donor" evidence="9">
    <location>
        <position position="84"/>
    </location>
</feature>
<feature type="active site" description="Proton acceptor" evidence="9">
    <location>
        <position position="236"/>
    </location>
</feature>
<keyword evidence="12" id="KW-1185">Reference proteome</keyword>
<dbReference type="PROSITE" id="PS01326">
    <property type="entry name" value="DAP_EPIMERASE"/>
    <property type="match status" value="1"/>
</dbReference>
<evidence type="ECO:0000256" key="8">
    <source>
        <dbReference type="ARBA" id="ARBA00051712"/>
    </source>
</evidence>
<feature type="binding site" evidence="9">
    <location>
        <position position="55"/>
    </location>
    <ligand>
        <name>substrate</name>
    </ligand>
</feature>
<dbReference type="GO" id="GO:0008837">
    <property type="term" value="F:diaminopimelate epimerase activity"/>
    <property type="evidence" value="ECO:0007669"/>
    <property type="project" value="UniProtKB-UniRule"/>
</dbReference>
<comment type="function">
    <text evidence="9">Catalyzes the stereoinversion of LL-2,6-diaminopimelate (L,L-DAP) to meso-diaminopimelate (meso-DAP), a precursor of L-lysine and an essential component of the bacterial peptidoglycan.</text>
</comment>
<dbReference type="AlphaFoldDB" id="A0A4R3VGT5"/>
<comment type="pathway">
    <text evidence="1 9">Amino-acid biosynthesis; L-lysine biosynthesis via DAP pathway; DL-2,6-diaminopimelate from LL-2,6-diaminopimelate: step 1/1.</text>
</comment>
<dbReference type="Gene3D" id="3.10.310.10">
    <property type="entry name" value="Diaminopimelate Epimerase, Chain A, domain 1"/>
    <property type="match status" value="2"/>
</dbReference>
<protein>
    <recommendedName>
        <fullName evidence="3 9">Diaminopimelate epimerase</fullName>
        <shortName evidence="9">DAP epimerase</shortName>
        <ecNumber evidence="3 9">5.1.1.7</ecNumber>
    </recommendedName>
    <alternativeName>
        <fullName evidence="9">PLP-independent amino acid racemase</fullName>
    </alternativeName>
</protein>
<dbReference type="HAMAP" id="MF_00197">
    <property type="entry name" value="DAP_epimerase"/>
    <property type="match status" value="1"/>
</dbReference>
<evidence type="ECO:0000256" key="10">
    <source>
        <dbReference type="PROSITE-ProRule" id="PRU10125"/>
    </source>
</evidence>
<evidence type="ECO:0000313" key="12">
    <source>
        <dbReference type="Proteomes" id="UP000294692"/>
    </source>
</evidence>
<evidence type="ECO:0000256" key="3">
    <source>
        <dbReference type="ARBA" id="ARBA00013080"/>
    </source>
</evidence>
<dbReference type="EMBL" id="SMBX01000001">
    <property type="protein sequence ID" value="TCV02929.1"/>
    <property type="molecule type" value="Genomic_DNA"/>
</dbReference>
<dbReference type="EC" id="5.1.1.7" evidence="3 9"/>
<evidence type="ECO:0000256" key="5">
    <source>
        <dbReference type="ARBA" id="ARBA00022605"/>
    </source>
</evidence>
<feature type="binding site" evidence="9">
    <location>
        <position position="75"/>
    </location>
    <ligand>
        <name>substrate</name>
    </ligand>
</feature>
<comment type="similarity">
    <text evidence="2 9">Belongs to the diaminopimelate epimerase family.</text>
</comment>
<feature type="binding site" evidence="9">
    <location>
        <begin position="227"/>
        <end position="228"/>
    </location>
    <ligand>
        <name>substrate</name>
    </ligand>
</feature>
<dbReference type="RefSeq" id="WP_165972462.1">
    <property type="nucleotide sequence ID" value="NZ_JBHRVM010000001.1"/>
</dbReference>
<comment type="caution">
    <text evidence="11">The sequence shown here is derived from an EMBL/GenBank/DDBJ whole genome shotgun (WGS) entry which is preliminary data.</text>
</comment>
<evidence type="ECO:0000256" key="9">
    <source>
        <dbReference type="HAMAP-Rule" id="MF_00197"/>
    </source>
</evidence>
<dbReference type="InterPro" id="IPR018510">
    <property type="entry name" value="DAP_epimerase_AS"/>
</dbReference>
<dbReference type="Pfam" id="PF01678">
    <property type="entry name" value="DAP_epimerase"/>
    <property type="match status" value="2"/>
</dbReference>
<evidence type="ECO:0000256" key="6">
    <source>
        <dbReference type="ARBA" id="ARBA00023154"/>
    </source>
</evidence>
<feature type="binding site" evidence="9">
    <location>
        <begin position="85"/>
        <end position="86"/>
    </location>
    <ligand>
        <name>substrate</name>
    </ligand>
</feature>
<keyword evidence="7 9" id="KW-0413">Isomerase</keyword>
<name>A0A4R3VGT5_9BURK</name>
<dbReference type="NCBIfam" id="TIGR00652">
    <property type="entry name" value="DapF"/>
    <property type="match status" value="1"/>
</dbReference>
<sequence>MHTLSSPPPGAWRFAKMHGAGNDFVVLDAVSQPIELTPELARRLADRHFGIGADQILIVENPMHPEADFRYRIFNADGGEVEHCGNGARCFARFVREQGLSRRNPLRAEICTGLLTLTLEDSGEVSVDMGQVSFEPGSLPFDPDGLASRRQGDATIWQLPLDGLPTVEFAALAISNPHAVLIVDDVATAPVGTLGPAITHHPRFANEVNTGFLQVVDRHNARLRVYERGAGETLACGTGACAAAITGIRMGLLDSPVKVQTRGGCLTIAWNETGLRMSGPATTVFQGWIDPHALVRPTEFKDIAA</sequence>
<feature type="binding site" evidence="9">
    <location>
        <begin position="237"/>
        <end position="238"/>
    </location>
    <ligand>
        <name>substrate</name>
    </ligand>
</feature>
<feature type="site" description="Could be important to modulate the pK values of the two catalytic cysteine residues" evidence="9">
    <location>
        <position position="227"/>
    </location>
</feature>
<keyword evidence="4 9" id="KW-0963">Cytoplasm</keyword>
<feature type="binding site" evidence="9">
    <location>
        <position position="22"/>
    </location>
    <ligand>
        <name>substrate</name>
    </ligand>
</feature>
<comment type="catalytic activity">
    <reaction evidence="8 9">
        <text>(2S,6S)-2,6-diaminopimelate = meso-2,6-diaminopimelate</text>
        <dbReference type="Rhea" id="RHEA:15393"/>
        <dbReference type="ChEBI" id="CHEBI:57609"/>
        <dbReference type="ChEBI" id="CHEBI:57791"/>
        <dbReference type="EC" id="5.1.1.7"/>
    </reaction>
</comment>